<evidence type="ECO:0000256" key="6">
    <source>
        <dbReference type="ARBA" id="ARBA00023136"/>
    </source>
</evidence>
<dbReference type="InterPro" id="IPR034746">
    <property type="entry name" value="POTRA"/>
</dbReference>
<comment type="function">
    <text evidence="8">Part of the outer membrane protein assembly complex, which is involved in assembly and insertion of beta-barrel proteins into the outer membrane.</text>
</comment>
<dbReference type="GO" id="GO:0051205">
    <property type="term" value="P:protein insertion into membrane"/>
    <property type="evidence" value="ECO:0007669"/>
    <property type="project" value="UniProtKB-UniRule"/>
</dbReference>
<evidence type="ECO:0000256" key="3">
    <source>
        <dbReference type="ARBA" id="ARBA00022692"/>
    </source>
</evidence>
<comment type="subunit">
    <text evidence="8">Part of the Bam complex.</text>
</comment>
<comment type="subcellular location">
    <subcellularLocation>
        <location evidence="8">Cell outer membrane</location>
    </subcellularLocation>
    <subcellularLocation>
        <location evidence="1">Membrane</location>
    </subcellularLocation>
</comment>
<dbReference type="InterPro" id="IPR023707">
    <property type="entry name" value="OM_assembly_BamA"/>
</dbReference>
<comment type="similarity">
    <text evidence="8">Belongs to the BamA family.</text>
</comment>
<dbReference type="PANTHER" id="PTHR12815:SF23">
    <property type="entry name" value="OUTER MEMBRANE PROTEIN ASSEMBLY FACTOR BAMA"/>
    <property type="match status" value="1"/>
</dbReference>
<dbReference type="Gene3D" id="3.10.20.310">
    <property type="entry name" value="membrane protein fhac"/>
    <property type="match status" value="5"/>
</dbReference>
<dbReference type="STRING" id="1267768.BV394_02320"/>
<dbReference type="InterPro" id="IPR010827">
    <property type="entry name" value="BamA/TamA_POTRA"/>
</dbReference>
<keyword evidence="2 8" id="KW-1134">Transmembrane beta strand</keyword>
<dbReference type="GO" id="GO:0009279">
    <property type="term" value="C:cell outer membrane"/>
    <property type="evidence" value="ECO:0007669"/>
    <property type="project" value="UniProtKB-SubCell"/>
</dbReference>
<evidence type="ECO:0000256" key="5">
    <source>
        <dbReference type="ARBA" id="ARBA00022737"/>
    </source>
</evidence>
<dbReference type="PROSITE" id="PS51779">
    <property type="entry name" value="POTRA"/>
    <property type="match status" value="3"/>
</dbReference>
<dbReference type="PANTHER" id="PTHR12815">
    <property type="entry name" value="SORTING AND ASSEMBLY MACHINERY SAMM50 PROTEIN FAMILY MEMBER"/>
    <property type="match status" value="1"/>
</dbReference>
<reference evidence="10 11" key="1">
    <citation type="submission" date="2017-01" db="EMBL/GenBank/DDBJ databases">
        <title>Genomic analysis of Xuhuaishuia manganoxidans DY6-4.</title>
        <authorList>
            <person name="Wang X."/>
        </authorList>
    </citation>
    <scope>NUCLEOTIDE SEQUENCE [LARGE SCALE GENOMIC DNA]</scope>
    <source>
        <strain evidence="10 11">DY6-4</strain>
    </source>
</reference>
<keyword evidence="4 8" id="KW-0732">Signal</keyword>
<accession>A0A2M9DG88</accession>
<evidence type="ECO:0000313" key="11">
    <source>
        <dbReference type="Proteomes" id="UP000187266"/>
    </source>
</evidence>
<dbReference type="InterPro" id="IPR039910">
    <property type="entry name" value="D15-like"/>
</dbReference>
<dbReference type="Pfam" id="PF01103">
    <property type="entry name" value="Omp85"/>
    <property type="match status" value="1"/>
</dbReference>
<evidence type="ECO:0000313" key="10">
    <source>
        <dbReference type="EMBL" id="APX88710.1"/>
    </source>
</evidence>
<keyword evidence="3 8" id="KW-0812">Transmembrane</keyword>
<dbReference type="EMBL" id="CP019124">
    <property type="protein sequence ID" value="APX88710.1"/>
    <property type="molecule type" value="Genomic_DNA"/>
</dbReference>
<keyword evidence="5 8" id="KW-0677">Repeat</keyword>
<sequence length="785" mass="86957">MLPSIKSAVTLLNHTILSGTPARIPQVVALSLAIGLAAPAVHAQDYRFDSVRIEGNQRIETATILTYAGIPRGQVVRAGQVNEAYQRIADTGLFESVEIVPQGGQLVIKVTEYPTINRVSFEGNRRLKDEALAELVTSTPRRVFSPAQAQQDAEAIAGAYRQAGRLAASVDPKIIRRSNNRVDLVFEITESGVASTERISFVGNRNFSDRRLRRVLESKQAGLLRAIISSDQFVAERLDFDKQVLTDFYQSRGYVDFRILDVTSELTRERNAFFITFNVQEGQSFDFGKLTASSTLPGVDAQEFLAVSKIDSGDTYSPTAIENTIARMERLAIKKGLNFVRVEPQITRNDAAQTLDVNFQLSRGPRIFVERIDIEGNNTTLDKVIRREFRVVEGDPFNPREIRQTAERIRALDYFEQADVSAREGSSPQQVIIDVDVEEKPTGSLSFGASYSTDSGIGLAVSFSERNFLGRGQQIGATISAGTDNQQYSFNFSEPRLLDRDLRFSFNATYVETEKANSDFDTTLARIQPSIEFPISEDTRLELRYILKEDRIYNVSPNSSDILHKEAGSVLTSAVGYTLSYDTRRVGLDPNSGILLQFSQDFAGVGGDNEYVKSVARVIGERKIAREEITLRAGLEAGALNSLSGNSRITDRFQLSSRQFRGFESYSIGPRDLNATNRDALGGNYYAVARVEAEFPVGLPEEYGITGGVFMDVGSVWGLDNTNGGPQGAPIANSVDDEAHLRASVGVSVFWRTVIGPLRFNFSRPIQKESYDKSQFFDFTISTEF</sequence>
<dbReference type="OrthoDB" id="9803054at2"/>
<evidence type="ECO:0000256" key="2">
    <source>
        <dbReference type="ARBA" id="ARBA00022452"/>
    </source>
</evidence>
<evidence type="ECO:0000256" key="8">
    <source>
        <dbReference type="HAMAP-Rule" id="MF_01430"/>
    </source>
</evidence>
<dbReference type="HAMAP" id="MF_01430">
    <property type="entry name" value="OM_assembly_BamA"/>
    <property type="match status" value="1"/>
</dbReference>
<evidence type="ECO:0000256" key="9">
    <source>
        <dbReference type="NCBIfam" id="TIGR03303"/>
    </source>
</evidence>
<keyword evidence="11" id="KW-1185">Reference proteome</keyword>
<name>A0A1U7DFC7_9RHOB</name>
<evidence type="ECO:0000256" key="4">
    <source>
        <dbReference type="ARBA" id="ARBA00022729"/>
    </source>
</evidence>
<dbReference type="Pfam" id="PF07244">
    <property type="entry name" value="POTRA"/>
    <property type="match status" value="5"/>
</dbReference>
<dbReference type="RefSeq" id="WP_076978734.1">
    <property type="nucleotide sequence ID" value="NZ_CP019124.1"/>
</dbReference>
<accession>A0A1U7DFC7</accession>
<dbReference type="Gene3D" id="2.40.160.50">
    <property type="entry name" value="membrane protein fhac: a member of the omp85/tpsb transporter family"/>
    <property type="match status" value="1"/>
</dbReference>
<keyword evidence="7 8" id="KW-0998">Cell outer membrane</keyword>
<dbReference type="Proteomes" id="UP000187266">
    <property type="component" value="Chromosome"/>
</dbReference>
<dbReference type="NCBIfam" id="TIGR03303">
    <property type="entry name" value="OM_YaeT"/>
    <property type="match status" value="1"/>
</dbReference>
<gene>
    <name evidence="8" type="primary">bamA</name>
    <name evidence="10" type="ORF">BV394_02320</name>
</gene>
<protein>
    <recommendedName>
        <fullName evidence="8 9">Outer membrane protein assembly factor BamA</fullName>
    </recommendedName>
</protein>
<dbReference type="GO" id="GO:0043165">
    <property type="term" value="P:Gram-negative-bacterium-type cell outer membrane assembly"/>
    <property type="evidence" value="ECO:0007669"/>
    <property type="project" value="UniProtKB-UniRule"/>
</dbReference>
<proteinExistence type="inferred from homology"/>
<dbReference type="AlphaFoldDB" id="A0A1U7DFC7"/>
<organism evidence="10 11">
    <name type="scientific">Brevirhabdus pacifica</name>
    <dbReference type="NCBI Taxonomy" id="1267768"/>
    <lineage>
        <taxon>Bacteria</taxon>
        <taxon>Pseudomonadati</taxon>
        <taxon>Pseudomonadota</taxon>
        <taxon>Alphaproteobacteria</taxon>
        <taxon>Rhodobacterales</taxon>
        <taxon>Paracoccaceae</taxon>
        <taxon>Brevirhabdus</taxon>
    </lineage>
</organism>
<evidence type="ECO:0000256" key="1">
    <source>
        <dbReference type="ARBA" id="ARBA00004370"/>
    </source>
</evidence>
<dbReference type="InterPro" id="IPR000184">
    <property type="entry name" value="Bac_surfAg_D15"/>
</dbReference>
<dbReference type="PIRSF" id="PIRSF006076">
    <property type="entry name" value="OM_assembly_OMP85"/>
    <property type="match status" value="1"/>
</dbReference>
<keyword evidence="6 8" id="KW-0472">Membrane</keyword>
<evidence type="ECO:0000256" key="7">
    <source>
        <dbReference type="ARBA" id="ARBA00023237"/>
    </source>
</evidence>